<feature type="transmembrane region" description="Helical" evidence="1">
    <location>
        <begin position="6"/>
        <end position="24"/>
    </location>
</feature>
<organism evidence="2 3">
    <name type="scientific">SAR324 cluster bacterium</name>
    <dbReference type="NCBI Taxonomy" id="2024889"/>
    <lineage>
        <taxon>Bacteria</taxon>
        <taxon>Deltaproteobacteria</taxon>
        <taxon>SAR324 cluster</taxon>
    </lineage>
</organism>
<comment type="caution">
    <text evidence="2">The sequence shown here is derived from an EMBL/GenBank/DDBJ whole genome shotgun (WGS) entry which is preliminary data.</text>
</comment>
<evidence type="ECO:0000313" key="3">
    <source>
        <dbReference type="Proteomes" id="UP000226525"/>
    </source>
</evidence>
<evidence type="ECO:0000313" key="2">
    <source>
        <dbReference type="EMBL" id="MAH63565.1"/>
    </source>
</evidence>
<feature type="transmembrane region" description="Helical" evidence="1">
    <location>
        <begin position="45"/>
        <end position="67"/>
    </location>
</feature>
<proteinExistence type="predicted"/>
<dbReference type="EMBL" id="NZEX01000099">
    <property type="protein sequence ID" value="MAH63565.1"/>
    <property type="molecule type" value="Genomic_DNA"/>
</dbReference>
<name>A0A2D6YKD3_9DELT</name>
<dbReference type="AlphaFoldDB" id="A0A2D6YKD3"/>
<sequence>MLGDYEIEIAVVLGVFSFWWLMIYDRDPRRVFTFEDSMIYLKQMIQSALKSFPVFWAIAFLLAYVIVEA</sequence>
<protein>
    <submittedName>
        <fullName evidence="2">Uncharacterized protein</fullName>
    </submittedName>
</protein>
<keyword evidence="1" id="KW-1133">Transmembrane helix</keyword>
<keyword evidence="1" id="KW-0472">Membrane</keyword>
<evidence type="ECO:0000256" key="1">
    <source>
        <dbReference type="SAM" id="Phobius"/>
    </source>
</evidence>
<dbReference type="Proteomes" id="UP000226525">
    <property type="component" value="Unassembled WGS sequence"/>
</dbReference>
<reference evidence="3" key="1">
    <citation type="submission" date="2017-09" db="EMBL/GenBank/DDBJ databases">
        <title>The Reconstruction of 2,631 Draft Metagenome-Assembled Genomes from the Global Oceans.</title>
        <authorList>
            <person name="Tully B.J."/>
            <person name="Graham E.D."/>
            <person name="Heidelberg J.F."/>
        </authorList>
    </citation>
    <scope>NUCLEOTIDE SEQUENCE [LARGE SCALE GENOMIC DNA]</scope>
</reference>
<keyword evidence="1" id="KW-0812">Transmembrane</keyword>
<accession>A0A2D6YKD3</accession>
<gene>
    <name evidence="2" type="ORF">CMN54_09010</name>
</gene>